<evidence type="ECO:0000313" key="1">
    <source>
        <dbReference type="EMBL" id="EFU78085.1"/>
    </source>
</evidence>
<comment type="caution">
    <text evidence="1">The sequence shown here is derived from an EMBL/GenBank/DDBJ whole genome shotgun (WGS) entry which is preliminary data.</text>
</comment>
<protein>
    <submittedName>
        <fullName evidence="1">Uncharacterized protein</fullName>
    </submittedName>
</protein>
<dbReference type="EMBL" id="AEPW01000001">
    <property type="protein sequence ID" value="EFU78085.1"/>
    <property type="molecule type" value="Genomic_DNA"/>
</dbReference>
<evidence type="ECO:0000313" key="2">
    <source>
        <dbReference type="Proteomes" id="UP000003434"/>
    </source>
</evidence>
<name>E6LJF1_9FIRM</name>
<dbReference type="Proteomes" id="UP000003434">
    <property type="component" value="Unassembled WGS sequence"/>
</dbReference>
<sequence>MCRHCFVKHGDVRVCHKCGLTILPNGKVFYDTKLKNRKEVKNEKR</sequence>
<gene>
    <name evidence="1" type="ORF">HMPREF0381_0086</name>
</gene>
<accession>E6LJF1</accession>
<dbReference type="HOGENOM" id="CLU_3201428_0_0_9"/>
<proteinExistence type="predicted"/>
<organism evidence="1 2">
    <name type="scientific">Lachnoanaerobaculum saburreum DSM 3986</name>
    <dbReference type="NCBI Taxonomy" id="887325"/>
    <lineage>
        <taxon>Bacteria</taxon>
        <taxon>Bacillati</taxon>
        <taxon>Bacillota</taxon>
        <taxon>Clostridia</taxon>
        <taxon>Lachnospirales</taxon>
        <taxon>Lachnospiraceae</taxon>
        <taxon>Lachnoanaerobaculum</taxon>
    </lineage>
</organism>
<reference evidence="1 2" key="1">
    <citation type="submission" date="2010-12" db="EMBL/GenBank/DDBJ databases">
        <authorList>
            <person name="Muzny D."/>
            <person name="Qin X."/>
            <person name="Deng J."/>
            <person name="Jiang H."/>
            <person name="Liu Y."/>
            <person name="Qu J."/>
            <person name="Song X.-Z."/>
            <person name="Zhang L."/>
            <person name="Thornton R."/>
            <person name="Coyle M."/>
            <person name="Francisco L."/>
            <person name="Jackson L."/>
            <person name="Javaid M."/>
            <person name="Korchina V."/>
            <person name="Kovar C."/>
            <person name="Mata R."/>
            <person name="Mathew T."/>
            <person name="Ngo R."/>
            <person name="Nguyen L."/>
            <person name="Nguyen N."/>
            <person name="Okwuonu G."/>
            <person name="Ongeri F."/>
            <person name="Pham C."/>
            <person name="Simmons D."/>
            <person name="Wilczek-Boney K."/>
            <person name="Hale W."/>
            <person name="Jakkamsetti A."/>
            <person name="Pham P."/>
            <person name="Ruth R."/>
            <person name="San Lucas F."/>
            <person name="Warren J."/>
            <person name="Zhang J."/>
            <person name="Zhao Z."/>
            <person name="Zhou C."/>
            <person name="Zhu D."/>
            <person name="Lee S."/>
            <person name="Bess C."/>
            <person name="Blankenburg K."/>
            <person name="Forbes L."/>
            <person name="Fu Q."/>
            <person name="Gubbala S."/>
            <person name="Hirani K."/>
            <person name="Jayaseelan J.C."/>
            <person name="Lara F."/>
            <person name="Munidasa M."/>
            <person name="Palculict T."/>
            <person name="Patil S."/>
            <person name="Pu L.-L."/>
            <person name="Saada N."/>
            <person name="Tang L."/>
            <person name="Weissenberger G."/>
            <person name="Zhu Y."/>
            <person name="Hemphill L."/>
            <person name="Shang Y."/>
            <person name="Youmans B."/>
            <person name="Ayvaz T."/>
            <person name="Ross M."/>
            <person name="Santibanez J."/>
            <person name="Aqrawi P."/>
            <person name="Gross S."/>
            <person name="Joshi V."/>
            <person name="Fowler G."/>
            <person name="Nazareth L."/>
            <person name="Reid J."/>
            <person name="Worley K."/>
            <person name="Petrosino J."/>
            <person name="Highlander S."/>
            <person name="Gibbs R."/>
        </authorList>
    </citation>
    <scope>NUCLEOTIDE SEQUENCE [LARGE SCALE GENOMIC DNA]</scope>
    <source>
        <strain evidence="1 2">DSM 3986</strain>
    </source>
</reference>
<dbReference type="AlphaFoldDB" id="E6LJF1"/>